<accession>A0A2S3ZDY1</accession>
<gene>
    <name evidence="2" type="ORF">C3B61_11370</name>
</gene>
<proteinExistence type="predicted"/>
<dbReference type="Proteomes" id="UP000237340">
    <property type="component" value="Unassembled WGS sequence"/>
</dbReference>
<evidence type="ECO:0000313" key="3">
    <source>
        <dbReference type="Proteomes" id="UP000237340"/>
    </source>
</evidence>
<feature type="compositionally biased region" description="Pro residues" evidence="1">
    <location>
        <begin position="155"/>
        <end position="167"/>
    </location>
</feature>
<organism evidence="2 3">
    <name type="scientific">Cryobacterium zongtaii</name>
    <dbReference type="NCBI Taxonomy" id="1259217"/>
    <lineage>
        <taxon>Bacteria</taxon>
        <taxon>Bacillati</taxon>
        <taxon>Actinomycetota</taxon>
        <taxon>Actinomycetes</taxon>
        <taxon>Micrococcales</taxon>
        <taxon>Microbacteriaceae</taxon>
        <taxon>Cryobacterium</taxon>
    </lineage>
</organism>
<feature type="region of interest" description="Disordered" evidence="1">
    <location>
        <begin position="142"/>
        <end position="175"/>
    </location>
</feature>
<protein>
    <submittedName>
        <fullName evidence="2">Uncharacterized protein</fullName>
    </submittedName>
</protein>
<reference evidence="2 3" key="1">
    <citation type="submission" date="2018-01" db="EMBL/GenBank/DDBJ databases">
        <title>Cryobacterium sp. nov., from glaciers in China.</title>
        <authorList>
            <person name="Liu Q."/>
            <person name="Xin Y.-H."/>
        </authorList>
    </citation>
    <scope>NUCLEOTIDE SEQUENCE [LARGE SCALE GENOMIC DNA]</scope>
    <source>
        <strain evidence="2 3">TMN-42</strain>
    </source>
</reference>
<comment type="caution">
    <text evidence="2">The sequence shown here is derived from an EMBL/GenBank/DDBJ whole genome shotgun (WGS) entry which is preliminary data.</text>
</comment>
<evidence type="ECO:0000313" key="2">
    <source>
        <dbReference type="EMBL" id="POH64759.1"/>
    </source>
</evidence>
<keyword evidence="3" id="KW-1185">Reference proteome</keyword>
<sequence length="298" mass="31180">MPAGFTPVKVVRCELMASIEDAEGRWSGVTEATLTGDLAPLLAALSEPDDEKWLGPCTADMELVPPLWLVDATGAAIHAHYPRDGCAKTKPAARDALAGLTVRETTAMKQTLVEPRAALDSGCRAEWTAPFDEERLLSISSTDSFPGIGGKSPVPSTPPTSTPPTKTPPTSTLPTDLDGMRWCRYAVEPDPSGAPESSGTAAMTGAITLRTGQFVAGGTLDPATAQLVAGVAAFEPVPRSCDATATMFLVLVPIHGGHELEMTFTAELDGCELLSRDGSGTRPLPDDVRELLTAQTAL</sequence>
<dbReference type="AlphaFoldDB" id="A0A2S3ZDY1"/>
<evidence type="ECO:0000256" key="1">
    <source>
        <dbReference type="SAM" id="MobiDB-lite"/>
    </source>
</evidence>
<name>A0A2S3ZDY1_9MICO</name>
<dbReference type="EMBL" id="PPXD01000018">
    <property type="protein sequence ID" value="POH64759.1"/>
    <property type="molecule type" value="Genomic_DNA"/>
</dbReference>